<dbReference type="Pfam" id="PF06984">
    <property type="entry name" value="MRP-L47"/>
    <property type="match status" value="2"/>
</dbReference>
<protein>
    <recommendedName>
        <fullName evidence="6">Large ribosomal subunit protein uL29m</fullName>
    </recommendedName>
</protein>
<dbReference type="GO" id="GO:1990904">
    <property type="term" value="C:ribonucleoprotein complex"/>
    <property type="evidence" value="ECO:0007669"/>
    <property type="project" value="UniProtKB-KW"/>
</dbReference>
<dbReference type="PANTHER" id="PTHR21183:SF18">
    <property type="entry name" value="LARGE RIBOSOMAL SUBUNIT PROTEIN UL29M"/>
    <property type="match status" value="1"/>
</dbReference>
<evidence type="ECO:0000313" key="8">
    <source>
        <dbReference type="EMBL" id="KAL3817494.1"/>
    </source>
</evidence>
<sequence>MLARSATLSSAISIRPGLDVGRAAIVFVGRCHHPSSSSPESSSCHERGASTAILLPLALRSSSSSSSSSATGKVVQIWSSASTATATRTRRVIESMTLDNRRHHRTRGTVLYRSVSTSPPTDGGGGDEAVDDQHDDDGKEKAMIDRWMRWNTSKTWIYEPNLDLISKIGEKGGAGGGSPLDQFRDLVPRAKRESETVGRSWSVKELRRKSYDDLHKLWRVPLLFRPSYDEARVYTLFRLPFFFSYGWFRYYYHRYVLYKEKNMLLTESNLARRHAYEMVQPDRRRKVVKSMGAIKQVLGERKRMKIADHKAYLRELERFEGLAVSSSSNMRFGGGGEAVGVIGPDAMENAMDSEAENLIPKYDKAIDGKE</sequence>
<dbReference type="AlphaFoldDB" id="A0ABD3RZ30"/>
<keyword evidence="5" id="KW-0687">Ribonucleoprotein</keyword>
<keyword evidence="9" id="KW-1185">Reference proteome</keyword>
<comment type="subcellular location">
    <subcellularLocation>
        <location evidence="1">Mitochondrion</location>
    </subcellularLocation>
</comment>
<dbReference type="InterPro" id="IPR038340">
    <property type="entry name" value="MRP-L47_sf"/>
</dbReference>
<dbReference type="EMBL" id="JALLPB020000102">
    <property type="protein sequence ID" value="KAL3817494.1"/>
    <property type="molecule type" value="Genomic_DNA"/>
</dbReference>
<dbReference type="GO" id="GO:0005840">
    <property type="term" value="C:ribosome"/>
    <property type="evidence" value="ECO:0007669"/>
    <property type="project" value="UniProtKB-KW"/>
</dbReference>
<evidence type="ECO:0000313" key="9">
    <source>
        <dbReference type="Proteomes" id="UP001530377"/>
    </source>
</evidence>
<reference evidence="8 9" key="1">
    <citation type="submission" date="2024-10" db="EMBL/GenBank/DDBJ databases">
        <title>Updated reference genomes for cyclostephanoid diatoms.</title>
        <authorList>
            <person name="Roberts W.R."/>
            <person name="Alverson A.J."/>
        </authorList>
    </citation>
    <scope>NUCLEOTIDE SEQUENCE [LARGE SCALE GENOMIC DNA]</scope>
    <source>
        <strain evidence="8 9">AJA228-03</strain>
    </source>
</reference>
<evidence type="ECO:0000256" key="4">
    <source>
        <dbReference type="ARBA" id="ARBA00023128"/>
    </source>
</evidence>
<accession>A0ABD3RZ30</accession>
<proteinExistence type="inferred from homology"/>
<feature type="region of interest" description="Disordered" evidence="7">
    <location>
        <begin position="104"/>
        <end position="138"/>
    </location>
</feature>
<gene>
    <name evidence="8" type="ORF">ACHAXA_007084</name>
</gene>
<evidence type="ECO:0000256" key="7">
    <source>
        <dbReference type="SAM" id="MobiDB-lite"/>
    </source>
</evidence>
<comment type="caution">
    <text evidence="8">The sequence shown here is derived from an EMBL/GenBank/DDBJ whole genome shotgun (WGS) entry which is preliminary data.</text>
</comment>
<name>A0ABD3RZ30_9STRA</name>
<evidence type="ECO:0000256" key="3">
    <source>
        <dbReference type="ARBA" id="ARBA00022980"/>
    </source>
</evidence>
<comment type="similarity">
    <text evidence="2">Belongs to the universal ribosomal protein uL29 family.</text>
</comment>
<keyword evidence="4" id="KW-0496">Mitochondrion</keyword>
<dbReference type="InterPro" id="IPR010729">
    <property type="entry name" value="Ribosomal_uL29_mit"/>
</dbReference>
<dbReference type="Proteomes" id="UP001530377">
    <property type="component" value="Unassembled WGS sequence"/>
</dbReference>
<evidence type="ECO:0000256" key="2">
    <source>
        <dbReference type="ARBA" id="ARBA00009254"/>
    </source>
</evidence>
<dbReference type="PANTHER" id="PTHR21183">
    <property type="entry name" value="RIBOSOMAL PROTEIN L47, MITOCHONDRIAL-RELATED"/>
    <property type="match status" value="1"/>
</dbReference>
<evidence type="ECO:0000256" key="5">
    <source>
        <dbReference type="ARBA" id="ARBA00023274"/>
    </source>
</evidence>
<keyword evidence="3" id="KW-0689">Ribosomal protein</keyword>
<dbReference type="GO" id="GO:0005739">
    <property type="term" value="C:mitochondrion"/>
    <property type="evidence" value="ECO:0007669"/>
    <property type="project" value="UniProtKB-SubCell"/>
</dbReference>
<dbReference type="Gene3D" id="6.10.330.20">
    <property type="match status" value="2"/>
</dbReference>
<organism evidence="8 9">
    <name type="scientific">Cyclostephanos tholiformis</name>
    <dbReference type="NCBI Taxonomy" id="382380"/>
    <lineage>
        <taxon>Eukaryota</taxon>
        <taxon>Sar</taxon>
        <taxon>Stramenopiles</taxon>
        <taxon>Ochrophyta</taxon>
        <taxon>Bacillariophyta</taxon>
        <taxon>Coscinodiscophyceae</taxon>
        <taxon>Thalassiosirophycidae</taxon>
        <taxon>Stephanodiscales</taxon>
        <taxon>Stephanodiscaceae</taxon>
        <taxon>Cyclostephanos</taxon>
    </lineage>
</organism>
<evidence type="ECO:0000256" key="1">
    <source>
        <dbReference type="ARBA" id="ARBA00004173"/>
    </source>
</evidence>
<evidence type="ECO:0000256" key="6">
    <source>
        <dbReference type="ARBA" id="ARBA00035289"/>
    </source>
</evidence>